<evidence type="ECO:0000256" key="1">
    <source>
        <dbReference type="SAM" id="MobiDB-lite"/>
    </source>
</evidence>
<feature type="region of interest" description="Disordered" evidence="1">
    <location>
        <begin position="135"/>
        <end position="218"/>
    </location>
</feature>
<feature type="compositionally biased region" description="Polar residues" evidence="1">
    <location>
        <begin position="145"/>
        <end position="168"/>
    </location>
</feature>
<evidence type="ECO:0000313" key="2">
    <source>
        <dbReference type="EMBL" id="CDJ59884.1"/>
    </source>
</evidence>
<feature type="compositionally biased region" description="Basic and acidic residues" evidence="1">
    <location>
        <begin position="181"/>
        <end position="200"/>
    </location>
</feature>
<protein>
    <submittedName>
        <fullName evidence="2">Uncharacterized protein</fullName>
    </submittedName>
</protein>
<dbReference type="RefSeq" id="XP_013336529.1">
    <property type="nucleotide sequence ID" value="XM_013481075.1"/>
</dbReference>
<dbReference type="EMBL" id="HG720943">
    <property type="protein sequence ID" value="CDJ59884.1"/>
    <property type="molecule type" value="Genomic_DNA"/>
</dbReference>
<organism evidence="2 3">
    <name type="scientific">Eimeria maxima</name>
    <name type="common">Coccidian parasite</name>
    <dbReference type="NCBI Taxonomy" id="5804"/>
    <lineage>
        <taxon>Eukaryota</taxon>
        <taxon>Sar</taxon>
        <taxon>Alveolata</taxon>
        <taxon>Apicomplexa</taxon>
        <taxon>Conoidasida</taxon>
        <taxon>Coccidia</taxon>
        <taxon>Eucoccidiorida</taxon>
        <taxon>Eimeriorina</taxon>
        <taxon>Eimeriidae</taxon>
        <taxon>Eimeria</taxon>
    </lineage>
</organism>
<dbReference type="AlphaFoldDB" id="U6MBM3"/>
<dbReference type="Proteomes" id="UP000030763">
    <property type="component" value="Unassembled WGS sequence"/>
</dbReference>
<gene>
    <name evidence="2" type="ORF">EMWEY_00005010</name>
</gene>
<feature type="compositionally biased region" description="Polar residues" evidence="1">
    <location>
        <begin position="209"/>
        <end position="218"/>
    </location>
</feature>
<dbReference type="GeneID" id="25334487"/>
<reference evidence="2" key="2">
    <citation type="submission" date="2013-10" db="EMBL/GenBank/DDBJ databases">
        <authorList>
            <person name="Aslett M."/>
        </authorList>
    </citation>
    <scope>NUCLEOTIDE SEQUENCE [LARGE SCALE GENOMIC DNA]</scope>
    <source>
        <strain evidence="2">Weybridge</strain>
    </source>
</reference>
<name>U6MBM3_EIMMA</name>
<dbReference type="VEuPathDB" id="ToxoDB:EMWEY_00005010"/>
<reference evidence="2" key="1">
    <citation type="submission" date="2013-10" db="EMBL/GenBank/DDBJ databases">
        <title>Genomic analysis of the causative agents of coccidiosis in chickens.</title>
        <authorList>
            <person name="Reid A.J."/>
            <person name="Blake D."/>
            <person name="Billington K."/>
            <person name="Browne H."/>
            <person name="Dunn M."/>
            <person name="Hung S."/>
            <person name="Kawahara F."/>
            <person name="Miranda-Saavedra D."/>
            <person name="Mourier T."/>
            <person name="Nagra H."/>
            <person name="Otto T.D."/>
            <person name="Rawlings N."/>
            <person name="Sanchez A."/>
            <person name="Sanders M."/>
            <person name="Subramaniam C."/>
            <person name="Tay Y."/>
            <person name="Dear P."/>
            <person name="Doerig C."/>
            <person name="Gruber A."/>
            <person name="Parkinson J."/>
            <person name="Shirley M."/>
            <person name="Wan K.L."/>
            <person name="Berriman M."/>
            <person name="Tomley F."/>
            <person name="Pain A."/>
        </authorList>
    </citation>
    <scope>NUCLEOTIDE SEQUENCE [LARGE SCALE GENOMIC DNA]</scope>
    <source>
        <strain evidence="2">Weybridge</strain>
    </source>
</reference>
<feature type="region of interest" description="Disordered" evidence="1">
    <location>
        <begin position="285"/>
        <end position="304"/>
    </location>
</feature>
<dbReference type="OMA" id="NFPHILG"/>
<dbReference type="OrthoDB" id="346378at2759"/>
<evidence type="ECO:0000313" key="3">
    <source>
        <dbReference type="Proteomes" id="UP000030763"/>
    </source>
</evidence>
<sequence>MRASAAPPGGAYGGSYSGENTSQVIPFSAHEDGSRGWDGNEVVLTSGGDDLLGMAAAPASAEITEMGDGTSSCEYVEDANSDVSEPWIEDGECVAADVITSASAHWCAHEMAIDAEADPLASFFAQLISSHSLVEGPSGADGKAASNQPYTQATPSDCTYIPTPQTEETCGKAGAAGIAGEGREAAKAVEPQGARRREGNRAGSGSRRAPTQFTGSTIADSLDPEMRAYFAASIRRKDVPHILGSVRAVIASNPEIFGFFDVESSSEAEAAGGRPLVGPPLSRRGACLSARQGRPTGQHQQQQQPAAICAAAQASEEYDNMTHGRCQLGAQDTTEWLFPPAVPVCSEFCRVNPRVAVHWLVQTQMESMLDGGLWQQNDQHQAVGTRQCDRLDEISWAHLACLVPPKALCNKLAAVVNPAREKMELAAPRLAKGLSSEQTGALRYLLQAWYFSGYFAGQLQMTAGGS</sequence>
<accession>U6MBM3</accession>
<keyword evidence="3" id="KW-1185">Reference proteome</keyword>
<proteinExistence type="predicted"/>